<sequence length="82" mass="8715">MPTLGTAPKEQPLPDNLSGYWDRTGEIPLERGIHHSVVVNPADGANPRSRVKLSGARLAGIDRGGGQSLDRVLSALSEMPDD</sequence>
<gene>
    <name evidence="1" type="ORF">SAMN04487905_11329</name>
</gene>
<evidence type="ECO:0000313" key="2">
    <source>
        <dbReference type="Proteomes" id="UP000199497"/>
    </source>
</evidence>
<organism evidence="1 2">
    <name type="scientific">Actinopolyspora xinjiangensis</name>
    <dbReference type="NCBI Taxonomy" id="405564"/>
    <lineage>
        <taxon>Bacteria</taxon>
        <taxon>Bacillati</taxon>
        <taxon>Actinomycetota</taxon>
        <taxon>Actinomycetes</taxon>
        <taxon>Actinopolysporales</taxon>
        <taxon>Actinopolysporaceae</taxon>
        <taxon>Actinopolyspora</taxon>
    </lineage>
</organism>
<reference evidence="2" key="1">
    <citation type="submission" date="2016-10" db="EMBL/GenBank/DDBJ databases">
        <authorList>
            <person name="Varghese N."/>
            <person name="Submissions S."/>
        </authorList>
    </citation>
    <scope>NUCLEOTIDE SEQUENCE [LARGE SCALE GENOMIC DNA]</scope>
    <source>
        <strain evidence="2">DSM 46732</strain>
    </source>
</reference>
<dbReference type="STRING" id="405564.SAMN04487905_11329"/>
<protein>
    <submittedName>
        <fullName evidence="1">Uncharacterized protein</fullName>
    </submittedName>
</protein>
<proteinExistence type="predicted"/>
<name>A0A1H0WME9_9ACTN</name>
<dbReference type="EMBL" id="FNJR01000013">
    <property type="protein sequence ID" value="SDP91751.1"/>
    <property type="molecule type" value="Genomic_DNA"/>
</dbReference>
<accession>A0A1H0WME9</accession>
<evidence type="ECO:0000313" key="1">
    <source>
        <dbReference type="EMBL" id="SDP91751.1"/>
    </source>
</evidence>
<dbReference type="AlphaFoldDB" id="A0A1H0WME9"/>
<dbReference type="Proteomes" id="UP000199497">
    <property type="component" value="Unassembled WGS sequence"/>
</dbReference>
<keyword evidence="2" id="KW-1185">Reference proteome</keyword>